<organism evidence="1 2">
    <name type="scientific">Halteria grandinella</name>
    <dbReference type="NCBI Taxonomy" id="5974"/>
    <lineage>
        <taxon>Eukaryota</taxon>
        <taxon>Sar</taxon>
        <taxon>Alveolata</taxon>
        <taxon>Ciliophora</taxon>
        <taxon>Intramacronucleata</taxon>
        <taxon>Spirotrichea</taxon>
        <taxon>Stichotrichia</taxon>
        <taxon>Sporadotrichida</taxon>
        <taxon>Halteriidae</taxon>
        <taxon>Halteria</taxon>
    </lineage>
</organism>
<gene>
    <name evidence="1" type="ORF">FGO68_gene1164</name>
</gene>
<dbReference type="Proteomes" id="UP000785679">
    <property type="component" value="Unassembled WGS sequence"/>
</dbReference>
<comment type="caution">
    <text evidence="1">The sequence shown here is derived from an EMBL/GenBank/DDBJ whole genome shotgun (WGS) entry which is preliminary data.</text>
</comment>
<reference evidence="1" key="1">
    <citation type="submission" date="2019-06" db="EMBL/GenBank/DDBJ databases">
        <authorList>
            <person name="Zheng W."/>
        </authorList>
    </citation>
    <scope>NUCLEOTIDE SEQUENCE</scope>
    <source>
        <strain evidence="1">QDHG01</strain>
    </source>
</reference>
<evidence type="ECO:0000313" key="1">
    <source>
        <dbReference type="EMBL" id="TNV88244.1"/>
    </source>
</evidence>
<dbReference type="EMBL" id="RRYP01000013">
    <property type="protein sequence ID" value="TNV88244.1"/>
    <property type="molecule type" value="Genomic_DNA"/>
</dbReference>
<name>A0A8J8P978_HALGN</name>
<dbReference type="AlphaFoldDB" id="A0A8J8P978"/>
<sequence>MYRVRFRAVSVEIQQQHINGICRDHTCQYVHTQVRGLRGIICEQSWHQTVRMQENQQHKSIKQSAETTAPDALLKMAAPTAPSRIKDSSKLQVPIPLAYSHGVPLNPLQISKLARIARLYILQQGIAAISVKL</sequence>
<accession>A0A8J8P978</accession>
<proteinExistence type="predicted"/>
<evidence type="ECO:0000313" key="2">
    <source>
        <dbReference type="Proteomes" id="UP000785679"/>
    </source>
</evidence>
<protein>
    <submittedName>
        <fullName evidence="1">Uncharacterized protein</fullName>
    </submittedName>
</protein>
<keyword evidence="2" id="KW-1185">Reference proteome</keyword>